<accession>W2ZDG6</accession>
<evidence type="ECO:0000313" key="1">
    <source>
        <dbReference type="EMBL" id="ETP45323.1"/>
    </source>
</evidence>
<sequence>MLVKSSSYMYNMLTTASQEEGCATARYGDC</sequence>
<dbReference type="AlphaFoldDB" id="W2ZDG6"/>
<dbReference type="EMBL" id="ANIY01001726">
    <property type="protein sequence ID" value="ETP45323.1"/>
    <property type="molecule type" value="Genomic_DNA"/>
</dbReference>
<comment type="caution">
    <text evidence="1">The sequence shown here is derived from an EMBL/GenBank/DDBJ whole genome shotgun (WGS) entry which is preliminary data.</text>
</comment>
<protein>
    <submittedName>
        <fullName evidence="1">Uncharacterized protein</fullName>
    </submittedName>
</protein>
<dbReference type="Proteomes" id="UP000018948">
    <property type="component" value="Unassembled WGS sequence"/>
</dbReference>
<proteinExistence type="predicted"/>
<evidence type="ECO:0000313" key="2">
    <source>
        <dbReference type="Proteomes" id="UP000018948"/>
    </source>
</evidence>
<organism evidence="1 2">
    <name type="scientific">Phytophthora nicotianae P10297</name>
    <dbReference type="NCBI Taxonomy" id="1317064"/>
    <lineage>
        <taxon>Eukaryota</taxon>
        <taxon>Sar</taxon>
        <taxon>Stramenopiles</taxon>
        <taxon>Oomycota</taxon>
        <taxon>Peronosporomycetes</taxon>
        <taxon>Peronosporales</taxon>
        <taxon>Peronosporaceae</taxon>
        <taxon>Phytophthora</taxon>
    </lineage>
</organism>
<name>W2ZDG6_PHYNI</name>
<reference evidence="1 2" key="1">
    <citation type="submission" date="2013-11" db="EMBL/GenBank/DDBJ databases">
        <title>The Genome Sequence of Phytophthora parasitica P10297.</title>
        <authorList>
            <consortium name="The Broad Institute Genomics Platform"/>
            <person name="Russ C."/>
            <person name="Tyler B."/>
            <person name="Panabieres F."/>
            <person name="Shan W."/>
            <person name="Tripathy S."/>
            <person name="Grunwald N."/>
            <person name="Machado M."/>
            <person name="Johnson C.S."/>
            <person name="Walker B."/>
            <person name="Young S.K."/>
            <person name="Zeng Q."/>
            <person name="Gargeya S."/>
            <person name="Fitzgerald M."/>
            <person name="Haas B."/>
            <person name="Abouelleil A."/>
            <person name="Allen A.W."/>
            <person name="Alvarado L."/>
            <person name="Arachchi H.M."/>
            <person name="Berlin A.M."/>
            <person name="Chapman S.B."/>
            <person name="Gainer-Dewar J."/>
            <person name="Goldberg J."/>
            <person name="Griggs A."/>
            <person name="Gujja S."/>
            <person name="Hansen M."/>
            <person name="Howarth C."/>
            <person name="Imamovic A."/>
            <person name="Ireland A."/>
            <person name="Larimer J."/>
            <person name="McCowan C."/>
            <person name="Murphy C."/>
            <person name="Pearson M."/>
            <person name="Poon T.W."/>
            <person name="Priest M."/>
            <person name="Roberts A."/>
            <person name="Saif S."/>
            <person name="Shea T."/>
            <person name="Sisk P."/>
            <person name="Sykes S."/>
            <person name="Wortman J."/>
            <person name="Nusbaum C."/>
            <person name="Birren B."/>
        </authorList>
    </citation>
    <scope>NUCLEOTIDE SEQUENCE [LARGE SCALE GENOMIC DNA]</scope>
    <source>
        <strain evidence="1 2">P10297</strain>
    </source>
</reference>
<gene>
    <name evidence="1" type="ORF">F442_08252</name>
</gene>